<keyword evidence="10" id="KW-0119">Carbohydrate metabolism</keyword>
<dbReference type="GeneID" id="35606311"/>
<feature type="domain" description="Glycoside hydrolase family 3 N-terminal" evidence="15">
    <location>
        <begin position="90"/>
        <end position="324"/>
    </location>
</feature>
<evidence type="ECO:0000256" key="6">
    <source>
        <dbReference type="ARBA" id="ARBA00022525"/>
    </source>
</evidence>
<organism evidence="16 17">
    <name type="scientific">Ramularia collo-cygni</name>
    <dbReference type="NCBI Taxonomy" id="112498"/>
    <lineage>
        <taxon>Eukaryota</taxon>
        <taxon>Fungi</taxon>
        <taxon>Dikarya</taxon>
        <taxon>Ascomycota</taxon>
        <taxon>Pezizomycotina</taxon>
        <taxon>Dothideomycetes</taxon>
        <taxon>Dothideomycetidae</taxon>
        <taxon>Mycosphaerellales</taxon>
        <taxon>Mycosphaerellaceae</taxon>
        <taxon>Ramularia</taxon>
    </lineage>
</organism>
<dbReference type="FunFam" id="3.20.20.300:FF:000002">
    <property type="entry name" value="Probable beta-glucosidase"/>
    <property type="match status" value="1"/>
</dbReference>
<evidence type="ECO:0000259" key="15">
    <source>
        <dbReference type="Pfam" id="PF00933"/>
    </source>
</evidence>
<evidence type="ECO:0000256" key="8">
    <source>
        <dbReference type="ARBA" id="ARBA00022801"/>
    </source>
</evidence>
<evidence type="ECO:0000256" key="5">
    <source>
        <dbReference type="ARBA" id="ARBA00012744"/>
    </source>
</evidence>
<dbReference type="EC" id="3.2.1.21" evidence="5"/>
<protein>
    <recommendedName>
        <fullName evidence="5">beta-glucosidase</fullName>
        <ecNumber evidence="5">3.2.1.21</ecNumber>
    </recommendedName>
</protein>
<evidence type="ECO:0000256" key="9">
    <source>
        <dbReference type="ARBA" id="ARBA00023180"/>
    </source>
</evidence>
<dbReference type="OrthoDB" id="416222at2759"/>
<evidence type="ECO:0000256" key="3">
    <source>
        <dbReference type="ARBA" id="ARBA00004987"/>
    </source>
</evidence>
<dbReference type="InterPro" id="IPR036881">
    <property type="entry name" value="Glyco_hydro_3_C_sf"/>
</dbReference>
<evidence type="ECO:0000256" key="2">
    <source>
        <dbReference type="ARBA" id="ARBA00004613"/>
    </source>
</evidence>
<dbReference type="GO" id="GO:0008422">
    <property type="term" value="F:beta-glucosidase activity"/>
    <property type="evidence" value="ECO:0007669"/>
    <property type="project" value="UniProtKB-EC"/>
</dbReference>
<comment type="similarity">
    <text evidence="4">Belongs to the glycosyl hydrolase 3 family.</text>
</comment>
<dbReference type="InterPro" id="IPR050288">
    <property type="entry name" value="Cellulose_deg_GH3"/>
</dbReference>
<dbReference type="PANTHER" id="PTHR42715:SF12">
    <property type="entry name" value="BETA-GLUCOSIDASE G-RELATED"/>
    <property type="match status" value="1"/>
</dbReference>
<evidence type="ECO:0000256" key="4">
    <source>
        <dbReference type="ARBA" id="ARBA00005336"/>
    </source>
</evidence>
<comment type="pathway">
    <text evidence="3">Glycan metabolism; cellulose degradation.</text>
</comment>
<keyword evidence="6" id="KW-0964">Secreted</keyword>
<dbReference type="RefSeq" id="XP_023632275.1">
    <property type="nucleotide sequence ID" value="XM_023776507.1"/>
</dbReference>
<name>A0A2D3VJB2_9PEZI</name>
<dbReference type="EMBL" id="FJUY01000028">
    <property type="protein sequence ID" value="CZT25552.1"/>
    <property type="molecule type" value="Genomic_DNA"/>
</dbReference>
<proteinExistence type="inferred from homology"/>
<dbReference type="InterPro" id="IPR036962">
    <property type="entry name" value="Glyco_hydro_3_N_sf"/>
</dbReference>
<keyword evidence="11" id="KW-0326">Glycosidase</keyword>
<dbReference type="SUPFAM" id="SSF52279">
    <property type="entry name" value="Beta-D-glucan exohydrolase, C-terminal domain"/>
    <property type="match status" value="1"/>
</dbReference>
<evidence type="ECO:0000256" key="1">
    <source>
        <dbReference type="ARBA" id="ARBA00000448"/>
    </source>
</evidence>
<dbReference type="GO" id="GO:0009251">
    <property type="term" value="P:glucan catabolic process"/>
    <property type="evidence" value="ECO:0007669"/>
    <property type="project" value="TreeGrafter"/>
</dbReference>
<evidence type="ECO:0000256" key="13">
    <source>
        <dbReference type="ARBA" id="ARBA00024983"/>
    </source>
</evidence>
<sequence>MPFSPRRLEALCTLLPWLLVPAKAALTWEAATLKAQDFVSHLSTDEKIGIVSGAYRQPGPACIGQIGSIPRLNFTGICYADGPAGFARSDGVSVFPSGLAAAATWDTELMYERAVAIGEEFRDKGAHVHLGPTTGAIGRHAQGGRNWEGFGPDPYLAGQAMYASVMGVESQGVQTCSKHFIGNEQETQRTRQVNPDGSTIEALSSNIDDRTLHELYLWPFADAVKAGTASVMCAYSRINGKYACSDEGTLSILKDELAFPGYVVSDWFATHGTASFANGGLDLEMPGNVSAQYGSSYFGTPLLQAVENGSVPMTRLDDMATRVMKPYFRLGQDVDFPPVDPANAATIGVNTAGHTGIDSTPEAIDVRGNHSSLIRKLGAAGTVLLKNTGKFLPLTKPINVGVFGNGAPYPVSGSVYFNDNSDSQGLEVGLLDIGGGSGSVRHSTLTSPFESVRDYVEAYGGRVQALLDNDMIAKGTFRSIYPVPDQL</sequence>
<evidence type="ECO:0000256" key="14">
    <source>
        <dbReference type="SAM" id="SignalP"/>
    </source>
</evidence>
<evidence type="ECO:0000256" key="11">
    <source>
        <dbReference type="ARBA" id="ARBA00023295"/>
    </source>
</evidence>
<evidence type="ECO:0000256" key="12">
    <source>
        <dbReference type="ARBA" id="ARBA00023326"/>
    </source>
</evidence>
<dbReference type="Pfam" id="PF00933">
    <property type="entry name" value="Glyco_hydro_3"/>
    <property type="match status" value="1"/>
</dbReference>
<comment type="subcellular location">
    <subcellularLocation>
        <location evidence="2">Secreted</location>
    </subcellularLocation>
</comment>
<dbReference type="InterPro" id="IPR017853">
    <property type="entry name" value="GH"/>
</dbReference>
<comment type="function">
    <text evidence="13">Beta-glucosidases are one of a number of cellulolytic enzymes involved in the degradation of cellulosic biomass. Catalyzes the last step releasing glucose from the inhibitory cellobiose.</text>
</comment>
<dbReference type="Gene3D" id="3.40.50.1700">
    <property type="entry name" value="Glycoside hydrolase family 3 C-terminal domain"/>
    <property type="match status" value="1"/>
</dbReference>
<reference evidence="16 17" key="1">
    <citation type="submission" date="2016-03" db="EMBL/GenBank/DDBJ databases">
        <authorList>
            <person name="Ploux O."/>
        </authorList>
    </citation>
    <scope>NUCLEOTIDE SEQUENCE [LARGE SCALE GENOMIC DNA]</scope>
    <source>
        <strain evidence="16 17">URUG2</strain>
    </source>
</reference>
<gene>
    <name evidence="16" type="ORF">RCC_11285</name>
</gene>
<keyword evidence="9" id="KW-0325">Glycoprotein</keyword>
<feature type="chain" id="PRO_5013689576" description="beta-glucosidase" evidence="14">
    <location>
        <begin position="25"/>
        <end position="487"/>
    </location>
</feature>
<dbReference type="Gene3D" id="3.20.20.300">
    <property type="entry name" value="Glycoside hydrolase, family 3, N-terminal domain"/>
    <property type="match status" value="1"/>
</dbReference>
<evidence type="ECO:0000313" key="16">
    <source>
        <dbReference type="EMBL" id="CZT25552.1"/>
    </source>
</evidence>
<keyword evidence="17" id="KW-1185">Reference proteome</keyword>
<keyword evidence="12" id="KW-0624">Polysaccharide degradation</keyword>
<dbReference type="PANTHER" id="PTHR42715">
    <property type="entry name" value="BETA-GLUCOSIDASE"/>
    <property type="match status" value="1"/>
</dbReference>
<dbReference type="Proteomes" id="UP000225277">
    <property type="component" value="Unassembled WGS sequence"/>
</dbReference>
<dbReference type="STRING" id="112498.A0A2D3VJB2"/>
<dbReference type="GO" id="GO:0005576">
    <property type="term" value="C:extracellular region"/>
    <property type="evidence" value="ECO:0007669"/>
    <property type="project" value="UniProtKB-SubCell"/>
</dbReference>
<keyword evidence="8" id="KW-0378">Hydrolase</keyword>
<dbReference type="AlphaFoldDB" id="A0A2D3VJB2"/>
<dbReference type="PRINTS" id="PR00133">
    <property type="entry name" value="GLHYDRLASE3"/>
</dbReference>
<comment type="catalytic activity">
    <reaction evidence="1">
        <text>Hydrolysis of terminal, non-reducing beta-D-glucosyl residues with release of beta-D-glucose.</text>
        <dbReference type="EC" id="3.2.1.21"/>
    </reaction>
</comment>
<keyword evidence="7 14" id="KW-0732">Signal</keyword>
<dbReference type="SUPFAM" id="SSF51445">
    <property type="entry name" value="(Trans)glycosidases"/>
    <property type="match status" value="1"/>
</dbReference>
<evidence type="ECO:0000256" key="10">
    <source>
        <dbReference type="ARBA" id="ARBA00023277"/>
    </source>
</evidence>
<evidence type="ECO:0000313" key="17">
    <source>
        <dbReference type="Proteomes" id="UP000225277"/>
    </source>
</evidence>
<dbReference type="InterPro" id="IPR001764">
    <property type="entry name" value="Glyco_hydro_3_N"/>
</dbReference>
<feature type="signal peptide" evidence="14">
    <location>
        <begin position="1"/>
        <end position="24"/>
    </location>
</feature>
<evidence type="ECO:0000256" key="7">
    <source>
        <dbReference type="ARBA" id="ARBA00022729"/>
    </source>
</evidence>
<accession>A0A2D3VJB2</accession>